<feature type="transmembrane region" description="Helical" evidence="1">
    <location>
        <begin position="228"/>
        <end position="248"/>
    </location>
</feature>
<accession>A0ABW8AH68</accession>
<feature type="transmembrane region" description="Helical" evidence="1">
    <location>
        <begin position="254"/>
        <end position="272"/>
    </location>
</feature>
<feature type="transmembrane region" description="Helical" evidence="1">
    <location>
        <begin position="93"/>
        <end position="114"/>
    </location>
</feature>
<keyword evidence="1" id="KW-0472">Membrane</keyword>
<dbReference type="RefSeq" id="WP_398274045.1">
    <property type="nucleotide sequence ID" value="NZ_JBITLV010000001.1"/>
</dbReference>
<keyword evidence="1" id="KW-0812">Transmembrane</keyword>
<proteinExistence type="predicted"/>
<evidence type="ECO:0000313" key="3">
    <source>
        <dbReference type="EMBL" id="MFI7585702.1"/>
    </source>
</evidence>
<reference evidence="3 4" key="1">
    <citation type="submission" date="2024-10" db="EMBL/GenBank/DDBJ databases">
        <title>The Natural Products Discovery Center: Release of the First 8490 Sequenced Strains for Exploring Actinobacteria Biosynthetic Diversity.</title>
        <authorList>
            <person name="Kalkreuter E."/>
            <person name="Kautsar S.A."/>
            <person name="Yang D."/>
            <person name="Bader C.D."/>
            <person name="Teijaro C.N."/>
            <person name="Fluegel L."/>
            <person name="Davis C.M."/>
            <person name="Simpson J.R."/>
            <person name="Lauterbach L."/>
            <person name="Steele A.D."/>
            <person name="Gui C."/>
            <person name="Meng S."/>
            <person name="Li G."/>
            <person name="Viehrig K."/>
            <person name="Ye F."/>
            <person name="Su P."/>
            <person name="Kiefer A.F."/>
            <person name="Nichols A."/>
            <person name="Cepeda A.J."/>
            <person name="Yan W."/>
            <person name="Fan B."/>
            <person name="Jiang Y."/>
            <person name="Adhikari A."/>
            <person name="Zheng C.-J."/>
            <person name="Schuster L."/>
            <person name="Cowan T.M."/>
            <person name="Smanski M.J."/>
            <person name="Chevrette M.G."/>
            <person name="De Carvalho L.P.S."/>
            <person name="Shen B."/>
        </authorList>
    </citation>
    <scope>NUCLEOTIDE SEQUENCE [LARGE SCALE GENOMIC DNA]</scope>
    <source>
        <strain evidence="3 4">NPDC049639</strain>
    </source>
</reference>
<feature type="transmembrane region" description="Helical" evidence="1">
    <location>
        <begin position="63"/>
        <end position="87"/>
    </location>
</feature>
<evidence type="ECO:0000256" key="1">
    <source>
        <dbReference type="SAM" id="Phobius"/>
    </source>
</evidence>
<feature type="transmembrane region" description="Helical" evidence="1">
    <location>
        <begin position="199"/>
        <end position="216"/>
    </location>
</feature>
<feature type="transmembrane region" description="Helical" evidence="1">
    <location>
        <begin position="126"/>
        <end position="147"/>
    </location>
</feature>
<dbReference type="InterPro" id="IPR018677">
    <property type="entry name" value="DUF2157"/>
</dbReference>
<dbReference type="Pfam" id="PF09925">
    <property type="entry name" value="DUF2157"/>
    <property type="match status" value="1"/>
</dbReference>
<keyword evidence="4" id="KW-1185">Reference proteome</keyword>
<feature type="transmembrane region" description="Helical" evidence="1">
    <location>
        <begin position="277"/>
        <end position="296"/>
    </location>
</feature>
<feature type="domain" description="DUF2157" evidence="2">
    <location>
        <begin position="19"/>
        <end position="168"/>
    </location>
</feature>
<comment type="caution">
    <text evidence="3">The sequence shown here is derived from an EMBL/GenBank/DDBJ whole genome shotgun (WGS) entry which is preliminary data.</text>
</comment>
<evidence type="ECO:0000259" key="2">
    <source>
        <dbReference type="Pfam" id="PF09925"/>
    </source>
</evidence>
<gene>
    <name evidence="3" type="ORF">ACIB24_01340</name>
</gene>
<name>A0ABW8AH68_9ACTN</name>
<feature type="transmembrane region" description="Helical" evidence="1">
    <location>
        <begin position="174"/>
        <end position="193"/>
    </location>
</feature>
<feature type="transmembrane region" description="Helical" evidence="1">
    <location>
        <begin position="302"/>
        <end position="324"/>
    </location>
</feature>
<dbReference type="EMBL" id="JBITLV010000001">
    <property type="protein sequence ID" value="MFI7585702.1"/>
    <property type="molecule type" value="Genomic_DNA"/>
</dbReference>
<evidence type="ECO:0000313" key="4">
    <source>
        <dbReference type="Proteomes" id="UP001612915"/>
    </source>
</evidence>
<dbReference type="Proteomes" id="UP001612915">
    <property type="component" value="Unassembled WGS sequence"/>
</dbReference>
<organism evidence="3 4">
    <name type="scientific">Spongisporangium articulatum</name>
    <dbReference type="NCBI Taxonomy" id="3362603"/>
    <lineage>
        <taxon>Bacteria</taxon>
        <taxon>Bacillati</taxon>
        <taxon>Actinomycetota</taxon>
        <taxon>Actinomycetes</taxon>
        <taxon>Kineosporiales</taxon>
        <taxon>Kineosporiaceae</taxon>
        <taxon>Spongisporangium</taxon>
    </lineage>
</organism>
<protein>
    <submittedName>
        <fullName evidence="3">DUF2157 domain-containing protein</fullName>
    </submittedName>
</protein>
<sequence length="332" mass="32731">MTDAPDDVDRLDAALSRLVSRAVVTPEQADAVRTEFAALPPSVAPRPPAPDDDTPNTSLLAEIAGYTGAVFVIAGAAALAAAAWGSLARPAQFGILLAAAVLVTGAALATAHGRTAAESSGPRNRLVAVLLLLAAGLYSGATAVYATGRVAEHLIPVPALAVAFAGYTWRRGVLLNLGLATATATTAAVLVDLSRPSTGIPVGLTLAFVGAAWLAASVGRVVLTEESAGWIAGGLIAFVGAELVTTSGGGGASALGYLLLFALGIAGGASYLATRGLAALAVGGLTLAIAVPQLVLDLTDGALGAALALLIGGLLIVALSVVALRRVETPAT</sequence>
<keyword evidence="1" id="KW-1133">Transmembrane helix</keyword>